<organism evidence="2">
    <name type="scientific">Pseudictyota dubia</name>
    <dbReference type="NCBI Taxonomy" id="2749911"/>
    <lineage>
        <taxon>Eukaryota</taxon>
        <taxon>Sar</taxon>
        <taxon>Stramenopiles</taxon>
        <taxon>Ochrophyta</taxon>
        <taxon>Bacillariophyta</taxon>
        <taxon>Mediophyceae</taxon>
        <taxon>Biddulphiophycidae</taxon>
        <taxon>Eupodiscales</taxon>
        <taxon>Odontellaceae</taxon>
        <taxon>Pseudictyota</taxon>
    </lineage>
</organism>
<reference evidence="2" key="1">
    <citation type="submission" date="2021-01" db="EMBL/GenBank/DDBJ databases">
        <authorList>
            <person name="Corre E."/>
            <person name="Pelletier E."/>
            <person name="Niang G."/>
            <person name="Scheremetjew M."/>
            <person name="Finn R."/>
            <person name="Kale V."/>
            <person name="Holt S."/>
            <person name="Cochrane G."/>
            <person name="Meng A."/>
            <person name="Brown T."/>
            <person name="Cohen L."/>
        </authorList>
    </citation>
    <scope>NUCLEOTIDE SEQUENCE</scope>
    <source>
        <strain evidence="2">CCMP147</strain>
    </source>
</reference>
<dbReference type="AlphaFoldDB" id="A0A7R9Z8Q3"/>
<gene>
    <name evidence="2" type="ORF">TDUB1175_LOCUS11854</name>
</gene>
<proteinExistence type="predicted"/>
<evidence type="ECO:0000256" key="1">
    <source>
        <dbReference type="SAM" id="MobiDB-lite"/>
    </source>
</evidence>
<dbReference type="EMBL" id="HBED01023879">
    <property type="protein sequence ID" value="CAD8313065.1"/>
    <property type="molecule type" value="Transcribed_RNA"/>
</dbReference>
<evidence type="ECO:0000313" key="2">
    <source>
        <dbReference type="EMBL" id="CAD8313065.1"/>
    </source>
</evidence>
<protein>
    <submittedName>
        <fullName evidence="2">Uncharacterized protein</fullName>
    </submittedName>
</protein>
<accession>A0A7R9Z8Q3</accession>
<sequence>MVTMKSVSFSSTNPVVSSAISPQPFITRDEISRTWYSVKELQRFKLSVEEETRKMIQGAITTNMKNCEDCTCSGSFRPTRVSMEHSTCCVEDNNQEEEQCYRGLEHRISLDRVKRKLLAVRAVLEVQKRVQSSSITKIRSSIVVSHVSKKFSRVSVEEAQMTGCTDFLEAYKVYSCDSSVMMPLSRKRSLSCAEAQSGFDAPADNEQASLPEQRRVRMRVAAS</sequence>
<feature type="region of interest" description="Disordered" evidence="1">
    <location>
        <begin position="201"/>
        <end position="223"/>
    </location>
</feature>
<name>A0A7R9Z8Q3_9STRA</name>